<dbReference type="InterPro" id="IPR029069">
    <property type="entry name" value="HotDog_dom_sf"/>
</dbReference>
<name>A0ABP3XQT7_9FLAO</name>
<sequence length="155" mass="17277">MVVLEDLVKNLPYGPEFTFVNRIKQVSLDHIVGEFRFRGSLSFYQHHFKDHPVTPGVILTECCAQVGLVCFGSYLLREDDPEGSGDAENATIKKQSSIAFTSSSMEFLEAVYPEEVVTVTAKKIYFRFNKLKVRVVMTNSVGKKVCSGTLAGMLT</sequence>
<gene>
    <name evidence="2" type="ORF">GCM10009117_08310</name>
</gene>
<dbReference type="Gene3D" id="3.10.129.10">
    <property type="entry name" value="Hotdog Thioesterase"/>
    <property type="match status" value="1"/>
</dbReference>
<dbReference type="RefSeq" id="WP_343764282.1">
    <property type="nucleotide sequence ID" value="NZ_BAAAFG010000005.1"/>
</dbReference>
<dbReference type="InterPro" id="IPR013114">
    <property type="entry name" value="FabA_FabZ"/>
</dbReference>
<dbReference type="Proteomes" id="UP001500507">
    <property type="component" value="Unassembled WGS sequence"/>
</dbReference>
<keyword evidence="3" id="KW-1185">Reference proteome</keyword>
<accession>A0ABP3XQT7</accession>
<reference evidence="3" key="1">
    <citation type="journal article" date="2019" name="Int. J. Syst. Evol. Microbiol.">
        <title>The Global Catalogue of Microorganisms (GCM) 10K type strain sequencing project: providing services to taxonomists for standard genome sequencing and annotation.</title>
        <authorList>
            <consortium name="The Broad Institute Genomics Platform"/>
            <consortium name="The Broad Institute Genome Sequencing Center for Infectious Disease"/>
            <person name="Wu L."/>
            <person name="Ma J."/>
        </authorList>
    </citation>
    <scope>NUCLEOTIDE SEQUENCE [LARGE SCALE GENOMIC DNA]</scope>
    <source>
        <strain evidence="3">JCM 16082</strain>
    </source>
</reference>
<evidence type="ECO:0000256" key="1">
    <source>
        <dbReference type="ARBA" id="ARBA00023239"/>
    </source>
</evidence>
<evidence type="ECO:0000313" key="2">
    <source>
        <dbReference type="EMBL" id="GAA0871685.1"/>
    </source>
</evidence>
<evidence type="ECO:0000313" key="3">
    <source>
        <dbReference type="Proteomes" id="UP001500507"/>
    </source>
</evidence>
<dbReference type="EMBL" id="BAAAFG010000005">
    <property type="protein sequence ID" value="GAA0871685.1"/>
    <property type="molecule type" value="Genomic_DNA"/>
</dbReference>
<dbReference type="SUPFAM" id="SSF54637">
    <property type="entry name" value="Thioesterase/thiol ester dehydrase-isomerase"/>
    <property type="match status" value="1"/>
</dbReference>
<dbReference type="Pfam" id="PF07977">
    <property type="entry name" value="FabA"/>
    <property type="match status" value="1"/>
</dbReference>
<proteinExistence type="predicted"/>
<keyword evidence="1" id="KW-0456">Lyase</keyword>
<protein>
    <submittedName>
        <fullName evidence="2">Beta-hydroxyacyl-ACP dehydratase</fullName>
    </submittedName>
</protein>
<organism evidence="2 3">
    <name type="scientific">Gangjinia marincola</name>
    <dbReference type="NCBI Taxonomy" id="578463"/>
    <lineage>
        <taxon>Bacteria</taxon>
        <taxon>Pseudomonadati</taxon>
        <taxon>Bacteroidota</taxon>
        <taxon>Flavobacteriia</taxon>
        <taxon>Flavobacteriales</taxon>
        <taxon>Flavobacteriaceae</taxon>
        <taxon>Gangjinia</taxon>
    </lineage>
</organism>
<comment type="caution">
    <text evidence="2">The sequence shown here is derived from an EMBL/GenBank/DDBJ whole genome shotgun (WGS) entry which is preliminary data.</text>
</comment>